<dbReference type="PANTHER" id="PTHR45867:SF3">
    <property type="entry name" value="ACID PHOSPHATASE TYPE 7"/>
    <property type="match status" value="1"/>
</dbReference>
<sequence>MRILLLALLTTLLPAQAAFLVKPYLQLGDAPRPAAQERLELMWHAEDRGGAWTVEVQRGQGWTLQPAPTFHRLEVPPLPAHRIYRAALKNLKPGARVSYRVKLDGALVFAAEAQARKPGAHRMIVFGDAADGSASQLGIAKAVLAERPDAVLLVGDLVYGMGLASEYRKRFFPVYNSEEVPLMRSVPFLGLPGNHDVPFRRSAEAAAYFAYWSLPLNGPGLRAGEANAAPAVPGTHDAVVAAAGPAFPRMASYSFDYGPVHWTVLDSNLYADWESPALKAWLEADLKAAQGAAWRIVALHHPLFQSSRSHFDDQWMRPISPILEKHGVDVVLAGHVHNYQRTAPLRFRPGQVGHRGRPVAGEFTVDEAFDGRTITRAKGILHIVTGAGGAELYDPWQTDVRASWQPWTRVFISDKHSFTVLEVDGRTLKLRQIDAEGHELDAVTMTKPSPARPPSGR</sequence>
<name>A0ABN6UTU7_9BACT</name>
<organism evidence="3 4">
    <name type="scientific">Geothrix oryzae</name>
    <dbReference type="NCBI Taxonomy" id="2927975"/>
    <lineage>
        <taxon>Bacteria</taxon>
        <taxon>Pseudomonadati</taxon>
        <taxon>Acidobacteriota</taxon>
        <taxon>Holophagae</taxon>
        <taxon>Holophagales</taxon>
        <taxon>Holophagaceae</taxon>
        <taxon>Geothrix</taxon>
    </lineage>
</organism>
<dbReference type="InterPro" id="IPR004843">
    <property type="entry name" value="Calcineurin-like_PHP"/>
</dbReference>
<keyword evidence="1" id="KW-0732">Signal</keyword>
<dbReference type="Pfam" id="PF00149">
    <property type="entry name" value="Metallophos"/>
    <property type="match status" value="1"/>
</dbReference>
<gene>
    <name evidence="3" type="ORF">GETHOR_02640</name>
</gene>
<protein>
    <recommendedName>
        <fullName evidence="2">Calcineurin-like phosphoesterase domain-containing protein</fullName>
    </recommendedName>
</protein>
<accession>A0ABN6UTU7</accession>
<feature type="domain" description="Calcineurin-like phosphoesterase" evidence="2">
    <location>
        <begin position="123"/>
        <end position="339"/>
    </location>
</feature>
<evidence type="ECO:0000313" key="4">
    <source>
        <dbReference type="Proteomes" id="UP001242010"/>
    </source>
</evidence>
<evidence type="ECO:0000313" key="3">
    <source>
        <dbReference type="EMBL" id="BDU68163.1"/>
    </source>
</evidence>
<proteinExistence type="predicted"/>
<feature type="signal peptide" evidence="1">
    <location>
        <begin position="1"/>
        <end position="17"/>
    </location>
</feature>
<reference evidence="4" key="1">
    <citation type="journal article" date="2023" name="Int. J. Syst. Evol. Microbiol.">
        <title>Mesoterricola silvestris gen. nov., sp. nov., Mesoterricola sediminis sp. nov., Geothrix oryzae sp. nov., Geothrix edaphica sp. nov., Geothrix rubra sp. nov., and Geothrix limicola sp. nov., six novel members of Acidobacteriota isolated from soils.</title>
        <authorList>
            <person name="Itoh H."/>
            <person name="Sugisawa Y."/>
            <person name="Mise K."/>
            <person name="Xu Z."/>
            <person name="Kuniyasu M."/>
            <person name="Ushijima N."/>
            <person name="Kawano K."/>
            <person name="Kobayashi E."/>
            <person name="Shiratori Y."/>
            <person name="Masuda Y."/>
            <person name="Senoo K."/>
        </authorList>
    </citation>
    <scope>NUCLEOTIDE SEQUENCE [LARGE SCALE GENOMIC DNA]</scope>
    <source>
        <strain evidence="4">Red222</strain>
    </source>
</reference>
<dbReference type="PANTHER" id="PTHR45867">
    <property type="entry name" value="PURPLE ACID PHOSPHATASE"/>
    <property type="match status" value="1"/>
</dbReference>
<dbReference type="RefSeq" id="WP_286354787.1">
    <property type="nucleotide sequence ID" value="NZ_AP027079.1"/>
</dbReference>
<keyword evidence="4" id="KW-1185">Reference proteome</keyword>
<evidence type="ECO:0000259" key="2">
    <source>
        <dbReference type="Pfam" id="PF00149"/>
    </source>
</evidence>
<dbReference type="Gene3D" id="3.60.21.10">
    <property type="match status" value="1"/>
</dbReference>
<feature type="chain" id="PRO_5045040592" description="Calcineurin-like phosphoesterase domain-containing protein" evidence="1">
    <location>
        <begin position="18"/>
        <end position="457"/>
    </location>
</feature>
<dbReference type="Proteomes" id="UP001242010">
    <property type="component" value="Chromosome"/>
</dbReference>
<dbReference type="InterPro" id="IPR029052">
    <property type="entry name" value="Metallo-depent_PP-like"/>
</dbReference>
<dbReference type="SUPFAM" id="SSF56300">
    <property type="entry name" value="Metallo-dependent phosphatases"/>
    <property type="match status" value="1"/>
</dbReference>
<dbReference type="EMBL" id="AP027079">
    <property type="protein sequence ID" value="BDU68163.1"/>
    <property type="molecule type" value="Genomic_DNA"/>
</dbReference>
<evidence type="ECO:0000256" key="1">
    <source>
        <dbReference type="SAM" id="SignalP"/>
    </source>
</evidence>